<dbReference type="Pfam" id="PF01676">
    <property type="entry name" value="Metalloenzyme"/>
    <property type="match status" value="1"/>
</dbReference>
<evidence type="ECO:0000313" key="2">
    <source>
        <dbReference type="EMBL" id="VAW35279.1"/>
    </source>
</evidence>
<feature type="non-terminal residue" evidence="2">
    <location>
        <position position="1"/>
    </location>
</feature>
<sequence length="53" mass="5824">VMMITADHGNADIMYDDTIREPHTAHTLNPVPFLLLAEKFRGTALRDGGPCVT</sequence>
<keyword evidence="2" id="KW-0413">Isomerase</keyword>
<dbReference type="AlphaFoldDB" id="A0A3B0VEN3"/>
<dbReference type="InterPro" id="IPR006124">
    <property type="entry name" value="Metalloenzyme"/>
</dbReference>
<dbReference type="EMBL" id="UOEX01000121">
    <property type="protein sequence ID" value="VAW35279.1"/>
    <property type="molecule type" value="Genomic_DNA"/>
</dbReference>
<dbReference type="SUPFAM" id="SSF53649">
    <property type="entry name" value="Alkaline phosphatase-like"/>
    <property type="match status" value="1"/>
</dbReference>
<dbReference type="GO" id="GO:0004619">
    <property type="term" value="F:phosphoglycerate mutase activity"/>
    <property type="evidence" value="ECO:0007669"/>
    <property type="project" value="UniProtKB-EC"/>
</dbReference>
<gene>
    <name evidence="2" type="ORF">MNBD_DELTA03-1684</name>
</gene>
<feature type="domain" description="Metalloenzyme" evidence="1">
    <location>
        <begin position="1"/>
        <end position="45"/>
    </location>
</feature>
<organism evidence="2">
    <name type="scientific">hydrothermal vent metagenome</name>
    <dbReference type="NCBI Taxonomy" id="652676"/>
    <lineage>
        <taxon>unclassified sequences</taxon>
        <taxon>metagenomes</taxon>
        <taxon>ecological metagenomes</taxon>
    </lineage>
</organism>
<dbReference type="InterPro" id="IPR017850">
    <property type="entry name" value="Alkaline_phosphatase_core_sf"/>
</dbReference>
<evidence type="ECO:0000259" key="1">
    <source>
        <dbReference type="Pfam" id="PF01676"/>
    </source>
</evidence>
<dbReference type="GO" id="GO:0046872">
    <property type="term" value="F:metal ion binding"/>
    <property type="evidence" value="ECO:0007669"/>
    <property type="project" value="InterPro"/>
</dbReference>
<proteinExistence type="predicted"/>
<name>A0A3B0VEN3_9ZZZZ</name>
<protein>
    <submittedName>
        <fullName evidence="2">2,3-bisphosphoglycerate-independent phosphoglycerate mutase</fullName>
        <ecNumber evidence="2">5.4.2.12</ecNumber>
    </submittedName>
</protein>
<dbReference type="EC" id="5.4.2.12" evidence="2"/>
<accession>A0A3B0VEN3</accession>
<reference evidence="2" key="1">
    <citation type="submission" date="2018-06" db="EMBL/GenBank/DDBJ databases">
        <authorList>
            <person name="Zhirakovskaya E."/>
        </authorList>
    </citation>
    <scope>NUCLEOTIDE SEQUENCE</scope>
</reference>
<dbReference type="Gene3D" id="3.40.720.10">
    <property type="entry name" value="Alkaline Phosphatase, subunit A"/>
    <property type="match status" value="1"/>
</dbReference>